<keyword evidence="2" id="KW-1185">Reference proteome</keyword>
<gene>
    <name evidence="1" type="ORF">HaLaN_30837</name>
</gene>
<proteinExistence type="predicted"/>
<reference evidence="1 2" key="1">
    <citation type="submission" date="2020-02" db="EMBL/GenBank/DDBJ databases">
        <title>Draft genome sequence of Haematococcus lacustris strain NIES-144.</title>
        <authorList>
            <person name="Morimoto D."/>
            <person name="Nakagawa S."/>
            <person name="Yoshida T."/>
            <person name="Sawayama S."/>
        </authorList>
    </citation>
    <scope>NUCLEOTIDE SEQUENCE [LARGE SCALE GENOMIC DNA]</scope>
    <source>
        <strain evidence="1 2">NIES-144</strain>
    </source>
</reference>
<evidence type="ECO:0000313" key="1">
    <source>
        <dbReference type="EMBL" id="GFH31735.1"/>
    </source>
</evidence>
<accession>A0A6A0AGK1</accession>
<protein>
    <submittedName>
        <fullName evidence="1">Uncharacterized protein</fullName>
    </submittedName>
</protein>
<sequence length="74" mass="8130">MTVLGHRTAAGSVATARHPLARQCSAQLSAKRRTRVCPRTLLKNLSPGRYDLWQLQASSGTAGQTQEKFGFLFE</sequence>
<dbReference type="AlphaFoldDB" id="A0A6A0AGK1"/>
<comment type="caution">
    <text evidence="1">The sequence shown here is derived from an EMBL/GenBank/DDBJ whole genome shotgun (WGS) entry which is preliminary data.</text>
</comment>
<feature type="non-terminal residue" evidence="1">
    <location>
        <position position="74"/>
    </location>
</feature>
<dbReference type="EMBL" id="BLLF01005889">
    <property type="protein sequence ID" value="GFH31735.1"/>
    <property type="molecule type" value="Genomic_DNA"/>
</dbReference>
<dbReference type="Proteomes" id="UP000485058">
    <property type="component" value="Unassembled WGS sequence"/>
</dbReference>
<name>A0A6A0AGK1_HAELA</name>
<organism evidence="1 2">
    <name type="scientific">Haematococcus lacustris</name>
    <name type="common">Green alga</name>
    <name type="synonym">Haematococcus pluvialis</name>
    <dbReference type="NCBI Taxonomy" id="44745"/>
    <lineage>
        <taxon>Eukaryota</taxon>
        <taxon>Viridiplantae</taxon>
        <taxon>Chlorophyta</taxon>
        <taxon>core chlorophytes</taxon>
        <taxon>Chlorophyceae</taxon>
        <taxon>CS clade</taxon>
        <taxon>Chlamydomonadales</taxon>
        <taxon>Haematococcaceae</taxon>
        <taxon>Haematococcus</taxon>
    </lineage>
</organism>
<evidence type="ECO:0000313" key="2">
    <source>
        <dbReference type="Proteomes" id="UP000485058"/>
    </source>
</evidence>